<gene>
    <name evidence="8" type="primary">MIF2</name>
    <name evidence="8" type="ORF">GGI25_005295</name>
</gene>
<protein>
    <submittedName>
        <fullName evidence="8">Mitotic fidelity of chromosome transmission-protein</fullName>
    </submittedName>
</protein>
<keyword evidence="3" id="KW-0238">DNA-binding</keyword>
<dbReference type="GO" id="GO:0051382">
    <property type="term" value="P:kinetochore assembly"/>
    <property type="evidence" value="ECO:0007669"/>
    <property type="project" value="InterPro"/>
</dbReference>
<sequence>MSSRALRRTKSPANRNKFNDIGVTGRKTGVRVAGDVRVDEDGLENVEEFYKQTSPQNIKGEAKSGVRPLGTRTLHTLLSPTPIRSIPSYDTLMGALDMPSADANMPAAHEAADTGVDSGNIMDDEEIVSPIQARAMRAHHFNAALVDDKVRTGANRRTTLAPSGRQRAQDAEWVRSPKKGRRVTMAFMEHEGRNGAVTTAVEYKEETESSGQKTDLGGGSIEERGGLSPEIGSSEAARDSFVPDDDAPGNAIEDAHDFGEVEMEEEEEEEEEITEETAYSRDEDEDQEDDKSELPSAEDVAFSNPHEDIAPDGQNEEQDEPRNQQEAKDKKKGTAGPKINGQHKMGLEPEHPVRRSTRASVQPLAYWRNEHIEYEYESGPGTSAPVPKMKGVVRVRQTAEEKNNAKKRRVKRGAQHLPSLRGITRSELDPDDRNQFFYYDDENYGFPVNRDTTGKYGPKHPSQEKSSKSRDSNKRTIDIFDDDDDIPVDERPKVVIGPDGESEQKQEIVISRQSIEWSSLDTKGDRYKVGLGLFMEQPDGRVDASTGVLSIAVGGRKPPRNSSNKMLFYLVTSGQVEVCVHASKFKVGILGQFMIPKHNTYSITNVGTHPAQLYYVNICPPDANVSESNVDVQEEEDASEEFDSDVDAV</sequence>
<evidence type="ECO:0000256" key="2">
    <source>
        <dbReference type="ARBA" id="ARBA00010291"/>
    </source>
</evidence>
<dbReference type="Gene3D" id="2.60.120.10">
    <property type="entry name" value="Jelly Rolls"/>
    <property type="match status" value="1"/>
</dbReference>
<dbReference type="Pfam" id="PF11699">
    <property type="entry name" value="CENP-C_C"/>
    <property type="match status" value="1"/>
</dbReference>
<dbReference type="OrthoDB" id="1939643at2759"/>
<evidence type="ECO:0000313" key="8">
    <source>
        <dbReference type="EMBL" id="KAJ2671952.1"/>
    </source>
</evidence>
<dbReference type="AlphaFoldDB" id="A0A9W8KWD5"/>
<dbReference type="InterPro" id="IPR025974">
    <property type="entry name" value="Mif2/CENP-C_cupin"/>
</dbReference>
<dbReference type="InterPro" id="IPR014710">
    <property type="entry name" value="RmlC-like_jellyroll"/>
</dbReference>
<dbReference type="SUPFAM" id="SSF51182">
    <property type="entry name" value="RmlC-like cupins"/>
    <property type="match status" value="1"/>
</dbReference>
<evidence type="ECO:0000256" key="4">
    <source>
        <dbReference type="ARBA" id="ARBA00023242"/>
    </source>
</evidence>
<keyword evidence="4" id="KW-0539">Nucleus</keyword>
<evidence type="ECO:0000256" key="1">
    <source>
        <dbReference type="ARBA" id="ARBA00004123"/>
    </source>
</evidence>
<feature type="region of interest" description="Disordered" evidence="5">
    <location>
        <begin position="628"/>
        <end position="649"/>
    </location>
</feature>
<dbReference type="InterPro" id="IPR011051">
    <property type="entry name" value="RmlC_Cupin_sf"/>
</dbReference>
<dbReference type="InterPro" id="IPR028929">
    <property type="entry name" value="Mif2_N"/>
</dbReference>
<evidence type="ECO:0000313" key="9">
    <source>
        <dbReference type="Proteomes" id="UP001151518"/>
    </source>
</evidence>
<feature type="region of interest" description="Disordered" evidence="5">
    <location>
        <begin position="1"/>
        <end position="22"/>
    </location>
</feature>
<feature type="region of interest" description="Disordered" evidence="5">
    <location>
        <begin position="448"/>
        <end position="502"/>
    </location>
</feature>
<feature type="compositionally biased region" description="Basic residues" evidence="5">
    <location>
        <begin position="405"/>
        <end position="414"/>
    </location>
</feature>
<feature type="compositionally biased region" description="Acidic residues" evidence="5">
    <location>
        <begin position="632"/>
        <end position="649"/>
    </location>
</feature>
<feature type="compositionally biased region" description="Acidic residues" evidence="5">
    <location>
        <begin position="282"/>
        <end position="291"/>
    </location>
</feature>
<feature type="compositionally biased region" description="Basic and acidic residues" evidence="5">
    <location>
        <begin position="424"/>
        <end position="434"/>
    </location>
</feature>
<feature type="region of interest" description="Disordered" evidence="5">
    <location>
        <begin position="203"/>
        <end position="361"/>
    </location>
</feature>
<feature type="region of interest" description="Disordered" evidence="5">
    <location>
        <begin position="397"/>
        <end position="434"/>
    </location>
</feature>
<feature type="compositionally biased region" description="Basic and acidic residues" evidence="5">
    <location>
        <begin position="320"/>
        <end position="329"/>
    </location>
</feature>
<evidence type="ECO:0000259" key="6">
    <source>
        <dbReference type="Pfam" id="PF11699"/>
    </source>
</evidence>
<feature type="domain" description="Mif2 N-terminal" evidence="7">
    <location>
        <begin position="19"/>
        <end position="58"/>
    </location>
</feature>
<feature type="compositionally biased region" description="Basic residues" evidence="5">
    <location>
        <begin position="1"/>
        <end position="10"/>
    </location>
</feature>
<feature type="compositionally biased region" description="Basic and acidic residues" evidence="5">
    <location>
        <begin position="461"/>
        <end position="478"/>
    </location>
</feature>
<dbReference type="Pfam" id="PF15624">
    <property type="entry name" value="Mif2_N"/>
    <property type="match status" value="1"/>
</dbReference>
<feature type="domain" description="Mif2/CENP-C cupin" evidence="6">
    <location>
        <begin position="545"/>
        <end position="616"/>
    </location>
</feature>
<reference evidence="8" key="1">
    <citation type="submission" date="2022-07" db="EMBL/GenBank/DDBJ databases">
        <title>Phylogenomic reconstructions and comparative analyses of Kickxellomycotina fungi.</title>
        <authorList>
            <person name="Reynolds N.K."/>
            <person name="Stajich J.E."/>
            <person name="Barry K."/>
            <person name="Grigoriev I.V."/>
            <person name="Crous P."/>
            <person name="Smith M.E."/>
        </authorList>
    </citation>
    <scope>NUCLEOTIDE SEQUENCE</scope>
    <source>
        <strain evidence="8">NRRL 3115</strain>
    </source>
</reference>
<organism evidence="8 9">
    <name type="scientific">Coemansia spiralis</name>
    <dbReference type="NCBI Taxonomy" id="417178"/>
    <lineage>
        <taxon>Eukaryota</taxon>
        <taxon>Fungi</taxon>
        <taxon>Fungi incertae sedis</taxon>
        <taxon>Zoopagomycota</taxon>
        <taxon>Kickxellomycotina</taxon>
        <taxon>Kickxellomycetes</taxon>
        <taxon>Kickxellales</taxon>
        <taxon>Kickxellaceae</taxon>
        <taxon>Coemansia</taxon>
    </lineage>
</organism>
<accession>A0A9W8KWD5</accession>
<dbReference type="GO" id="GO:0019237">
    <property type="term" value="F:centromeric DNA binding"/>
    <property type="evidence" value="ECO:0007669"/>
    <property type="project" value="InterPro"/>
</dbReference>
<evidence type="ECO:0000259" key="7">
    <source>
        <dbReference type="Pfam" id="PF15624"/>
    </source>
</evidence>
<feature type="compositionally biased region" description="Acidic residues" evidence="5">
    <location>
        <begin position="260"/>
        <end position="275"/>
    </location>
</feature>
<dbReference type="InterPro" id="IPR028386">
    <property type="entry name" value="CENP-C/Mif2/cnp3"/>
</dbReference>
<evidence type="ECO:0000256" key="5">
    <source>
        <dbReference type="SAM" id="MobiDB-lite"/>
    </source>
</evidence>
<dbReference type="GO" id="GO:0051455">
    <property type="term" value="P:spindle attachment to meiosis I kinetochore"/>
    <property type="evidence" value="ECO:0007669"/>
    <property type="project" value="TreeGrafter"/>
</dbReference>
<evidence type="ECO:0000256" key="3">
    <source>
        <dbReference type="ARBA" id="ARBA00023125"/>
    </source>
</evidence>
<dbReference type="GO" id="GO:0051315">
    <property type="term" value="P:attachment of mitotic spindle microtubules to kinetochore"/>
    <property type="evidence" value="ECO:0007669"/>
    <property type="project" value="TreeGrafter"/>
</dbReference>
<dbReference type="GO" id="GO:0005634">
    <property type="term" value="C:nucleus"/>
    <property type="evidence" value="ECO:0007669"/>
    <property type="project" value="UniProtKB-SubCell"/>
</dbReference>
<dbReference type="EMBL" id="JANBTW010000091">
    <property type="protein sequence ID" value="KAJ2671952.1"/>
    <property type="molecule type" value="Genomic_DNA"/>
</dbReference>
<comment type="subcellular location">
    <subcellularLocation>
        <location evidence="1">Nucleus</location>
    </subcellularLocation>
</comment>
<comment type="caution">
    <text evidence="8">The sequence shown here is derived from an EMBL/GenBank/DDBJ whole genome shotgun (WGS) entry which is preliminary data.</text>
</comment>
<dbReference type="GO" id="GO:0000776">
    <property type="term" value="C:kinetochore"/>
    <property type="evidence" value="ECO:0007669"/>
    <property type="project" value="InterPro"/>
</dbReference>
<dbReference type="PANTHER" id="PTHR16684">
    <property type="entry name" value="CENTROMERE PROTEIN C"/>
    <property type="match status" value="1"/>
</dbReference>
<dbReference type="PANTHER" id="PTHR16684:SF11">
    <property type="entry name" value="CENTROMERE PROTEIN C"/>
    <property type="match status" value="1"/>
</dbReference>
<proteinExistence type="inferred from homology"/>
<comment type="similarity">
    <text evidence="2">Belongs to the CENP-C/MIF2 family.</text>
</comment>
<dbReference type="Proteomes" id="UP001151518">
    <property type="component" value="Unassembled WGS sequence"/>
</dbReference>
<name>A0A9W8KWD5_9FUNG</name>